<evidence type="ECO:0000256" key="5">
    <source>
        <dbReference type="SAM" id="MobiDB-lite"/>
    </source>
</evidence>
<keyword evidence="6" id="KW-1133">Transmembrane helix</keyword>
<dbReference type="Gene3D" id="2.60.40.3210">
    <property type="entry name" value="Zona pellucida, ZP-N domain"/>
    <property type="match status" value="1"/>
</dbReference>
<name>A0A8K0EGU7_BRALA</name>
<proteinExistence type="predicted"/>
<feature type="compositionally biased region" description="Low complexity" evidence="5">
    <location>
        <begin position="171"/>
        <end position="180"/>
    </location>
</feature>
<dbReference type="InterPro" id="IPR055355">
    <property type="entry name" value="ZP-C"/>
</dbReference>
<feature type="domain" description="SRCR" evidence="7">
    <location>
        <begin position="283"/>
        <end position="440"/>
    </location>
</feature>
<gene>
    <name evidence="9" type="primary">CUZD1</name>
    <name evidence="9" type="ORF">BLAG_LOCUS9712</name>
</gene>
<evidence type="ECO:0000259" key="7">
    <source>
        <dbReference type="PROSITE" id="PS50287"/>
    </source>
</evidence>
<dbReference type="PANTHER" id="PTHR14002">
    <property type="entry name" value="ENDOGLIN/TGF-BETA RECEPTOR TYPE III"/>
    <property type="match status" value="1"/>
</dbReference>
<feature type="domain" description="ZP" evidence="8">
    <location>
        <begin position="438"/>
        <end position="685"/>
    </location>
</feature>
<dbReference type="InterPro" id="IPR001507">
    <property type="entry name" value="ZP_dom"/>
</dbReference>
<dbReference type="InterPro" id="IPR042235">
    <property type="entry name" value="ZP-C_dom"/>
</dbReference>
<keyword evidence="3" id="KW-0325">Glycoprotein</keyword>
<dbReference type="Gene3D" id="2.60.40.4100">
    <property type="entry name" value="Zona pellucida, ZP-C domain"/>
    <property type="match status" value="1"/>
</dbReference>
<evidence type="ECO:0000256" key="2">
    <source>
        <dbReference type="ARBA" id="ARBA00023157"/>
    </source>
</evidence>
<protein>
    <submittedName>
        <fullName evidence="9">CUZD1 protein</fullName>
    </submittedName>
</protein>
<dbReference type="SMART" id="SM00241">
    <property type="entry name" value="ZP"/>
    <property type="match status" value="1"/>
</dbReference>
<keyword evidence="6" id="KW-0812">Transmembrane</keyword>
<dbReference type="PANTHER" id="PTHR14002:SF43">
    <property type="entry name" value="DELTA-LIKE PROTEIN"/>
    <property type="match status" value="1"/>
</dbReference>
<evidence type="ECO:0000313" key="9">
    <source>
        <dbReference type="EMBL" id="CAH1248362.1"/>
    </source>
</evidence>
<dbReference type="Proteomes" id="UP000838412">
    <property type="component" value="Chromosome 16"/>
</dbReference>
<feature type="region of interest" description="Disordered" evidence="5">
    <location>
        <begin position="161"/>
        <end position="187"/>
    </location>
</feature>
<dbReference type="PRINTS" id="PR00023">
    <property type="entry name" value="ZPELLUCIDA"/>
</dbReference>
<dbReference type="PROSITE" id="PS51034">
    <property type="entry name" value="ZP_2"/>
    <property type="match status" value="1"/>
</dbReference>
<dbReference type="Pfam" id="PF23344">
    <property type="entry name" value="ZP-N"/>
    <property type="match status" value="1"/>
</dbReference>
<sequence length="745" mass="83093">MAKDESNTVRLVGGEFYGCVEMYDNVTQQWGPVRGWSLWGLWVDDEHEQIMARADFACKNLGFPGWLATTAYQLSNGTAHSNKWNTVDFQHLTNHYEPSYSSTVPKFILSQHLPTTDGATLHDAIERVVRGPCQSNDYSCRAYYTMCLACAGKQNNGNSQVWTNASSGQATTSEPSTSTENPKPCGDFPWDTDDVTVDCDYDYHDEIQYGDRFVLRGRCTVACHREADLLVGPPYAPWEISGPSLEDGAYYCNTNNRTWFGSQPVCLGQYNNATMVTDESKTIRLVGGEFYGCVEMYDNVTLQWGPVRGWAKWDRWPMYDQRMGWTDLACRNLGFPTGLATLAYLLTNGTVNYEGYATLEDLSWHYEPSYPSTVPKFIASAYLPTTDNATLHDAIDRVVRGPCQSNDRLCNRPYYTMCLVCAGQQNKGNSQDINAQVTCTSDYILVSFPRPTDNSIQTADVQLAAPPCSAEENSTHIYIQAPLTGCGTSRQDTDDDIIYSNTMIINVNASSAVITRHRFIEISVECRLPRRKSVTVNFDPQSSSVFRSHIVGRGEFVISMELYLSNSFRSPVSDYPLSVELGQMLYVQLQVTSDDTNLQLFADTCKATPTEDPDDSNVLYHLIRDGCDQDSTVARYWSPSTLEERFGFQAFAFTSGARKVYLHCDVLLCNATDPTSRCAQGCQAGRRRREAEGDTDVYLLIQGPIVLNDDQTAHDDASTRHAGSMVSFFMGACAVMVFVAMLTGI</sequence>
<evidence type="ECO:0000256" key="1">
    <source>
        <dbReference type="ARBA" id="ARBA00022729"/>
    </source>
</evidence>
<evidence type="ECO:0000256" key="4">
    <source>
        <dbReference type="PROSITE-ProRule" id="PRU00196"/>
    </source>
</evidence>
<dbReference type="InterPro" id="IPR001190">
    <property type="entry name" value="SRCR"/>
</dbReference>
<evidence type="ECO:0000313" key="10">
    <source>
        <dbReference type="Proteomes" id="UP000838412"/>
    </source>
</evidence>
<feature type="compositionally biased region" description="Polar residues" evidence="5">
    <location>
        <begin position="161"/>
        <end position="170"/>
    </location>
</feature>
<comment type="caution">
    <text evidence="4">Lacks conserved residue(s) required for the propagation of feature annotation.</text>
</comment>
<dbReference type="InterPro" id="IPR055356">
    <property type="entry name" value="ZP-N"/>
</dbReference>
<dbReference type="EMBL" id="OV696701">
    <property type="protein sequence ID" value="CAH1248362.1"/>
    <property type="molecule type" value="Genomic_DNA"/>
</dbReference>
<keyword evidence="2" id="KW-1015">Disulfide bond</keyword>
<dbReference type="PROSITE" id="PS50287">
    <property type="entry name" value="SRCR_2"/>
    <property type="match status" value="2"/>
</dbReference>
<keyword evidence="6" id="KW-0472">Membrane</keyword>
<dbReference type="AlphaFoldDB" id="A0A8K0EGU7"/>
<evidence type="ECO:0000259" key="8">
    <source>
        <dbReference type="PROSITE" id="PS51034"/>
    </source>
</evidence>
<evidence type="ECO:0000256" key="3">
    <source>
        <dbReference type="ARBA" id="ARBA00023180"/>
    </source>
</evidence>
<dbReference type="InterPro" id="IPR048290">
    <property type="entry name" value="ZP_chr"/>
</dbReference>
<accession>A0A8K0EGU7</accession>
<feature type="domain" description="SRCR" evidence="7">
    <location>
        <begin position="9"/>
        <end position="63"/>
    </location>
</feature>
<dbReference type="Pfam" id="PF00100">
    <property type="entry name" value="Zona_pellucida"/>
    <property type="match status" value="1"/>
</dbReference>
<dbReference type="GO" id="GO:0016020">
    <property type="term" value="C:membrane"/>
    <property type="evidence" value="ECO:0007669"/>
    <property type="project" value="InterPro"/>
</dbReference>
<reference evidence="9" key="1">
    <citation type="submission" date="2022-01" db="EMBL/GenBank/DDBJ databases">
        <authorList>
            <person name="Braso-Vives M."/>
        </authorList>
    </citation>
    <scope>NUCLEOTIDE SEQUENCE</scope>
</reference>
<evidence type="ECO:0000256" key="6">
    <source>
        <dbReference type="SAM" id="Phobius"/>
    </source>
</evidence>
<feature type="transmembrane region" description="Helical" evidence="6">
    <location>
        <begin position="722"/>
        <end position="742"/>
    </location>
</feature>
<organism evidence="9 10">
    <name type="scientific">Branchiostoma lanceolatum</name>
    <name type="common">Common lancelet</name>
    <name type="synonym">Amphioxus lanceolatum</name>
    <dbReference type="NCBI Taxonomy" id="7740"/>
    <lineage>
        <taxon>Eukaryota</taxon>
        <taxon>Metazoa</taxon>
        <taxon>Chordata</taxon>
        <taxon>Cephalochordata</taxon>
        <taxon>Leptocardii</taxon>
        <taxon>Amphioxiformes</taxon>
        <taxon>Branchiostomatidae</taxon>
        <taxon>Branchiostoma</taxon>
    </lineage>
</organism>
<dbReference type="OrthoDB" id="10063988at2759"/>
<keyword evidence="1" id="KW-0732">Signal</keyword>
<keyword evidence="10" id="KW-1185">Reference proteome</keyword>